<feature type="compositionally biased region" description="Basic and acidic residues" evidence="1">
    <location>
        <begin position="87"/>
        <end position="110"/>
    </location>
</feature>
<comment type="caution">
    <text evidence="2">The sequence shown here is derived from an EMBL/GenBank/DDBJ whole genome shotgun (WGS) entry which is preliminary data.</text>
</comment>
<feature type="region of interest" description="Disordered" evidence="1">
    <location>
        <begin position="87"/>
        <end position="167"/>
    </location>
</feature>
<accession>A0A5C5X7Z9</accession>
<dbReference type="Proteomes" id="UP000317243">
    <property type="component" value="Unassembled WGS sequence"/>
</dbReference>
<dbReference type="RefSeq" id="WP_146509781.1">
    <property type="nucleotide sequence ID" value="NZ_SIHI01000001.1"/>
</dbReference>
<dbReference type="OrthoDB" id="8762210at2"/>
<proteinExistence type="predicted"/>
<reference evidence="2 3" key="1">
    <citation type="submission" date="2019-02" db="EMBL/GenBank/DDBJ databases">
        <title>Deep-cultivation of Planctomycetes and their phenomic and genomic characterization uncovers novel biology.</title>
        <authorList>
            <person name="Wiegand S."/>
            <person name="Jogler M."/>
            <person name="Boedeker C."/>
            <person name="Pinto D."/>
            <person name="Vollmers J."/>
            <person name="Rivas-Marin E."/>
            <person name="Kohn T."/>
            <person name="Peeters S.H."/>
            <person name="Heuer A."/>
            <person name="Rast P."/>
            <person name="Oberbeckmann S."/>
            <person name="Bunk B."/>
            <person name="Jeske O."/>
            <person name="Meyerdierks A."/>
            <person name="Storesund J.E."/>
            <person name="Kallscheuer N."/>
            <person name="Luecker S."/>
            <person name="Lage O.M."/>
            <person name="Pohl T."/>
            <person name="Merkel B.J."/>
            <person name="Hornburger P."/>
            <person name="Mueller R.-W."/>
            <person name="Bruemmer F."/>
            <person name="Labrenz M."/>
            <person name="Spormann A.M."/>
            <person name="Op Den Camp H."/>
            <person name="Overmann J."/>
            <person name="Amann R."/>
            <person name="Jetten M.S.M."/>
            <person name="Mascher T."/>
            <person name="Medema M.H."/>
            <person name="Devos D.P."/>
            <person name="Kaster A.-K."/>
            <person name="Ovreas L."/>
            <person name="Rohde M."/>
            <person name="Galperin M.Y."/>
            <person name="Jogler C."/>
        </authorList>
    </citation>
    <scope>NUCLEOTIDE SEQUENCE [LARGE SCALE GENOMIC DNA]</scope>
    <source>
        <strain evidence="2 3">KOR42</strain>
    </source>
</reference>
<keyword evidence="3" id="KW-1185">Reference proteome</keyword>
<evidence type="ECO:0008006" key="4">
    <source>
        <dbReference type="Google" id="ProtNLM"/>
    </source>
</evidence>
<dbReference type="AlphaFoldDB" id="A0A5C5X7Z9"/>
<organism evidence="2 3">
    <name type="scientific">Thalassoglobus neptunius</name>
    <dbReference type="NCBI Taxonomy" id="1938619"/>
    <lineage>
        <taxon>Bacteria</taxon>
        <taxon>Pseudomonadati</taxon>
        <taxon>Planctomycetota</taxon>
        <taxon>Planctomycetia</taxon>
        <taxon>Planctomycetales</taxon>
        <taxon>Planctomycetaceae</taxon>
        <taxon>Thalassoglobus</taxon>
    </lineage>
</organism>
<feature type="compositionally biased region" description="Polar residues" evidence="1">
    <location>
        <begin position="114"/>
        <end position="130"/>
    </location>
</feature>
<dbReference type="EMBL" id="SIHI01000001">
    <property type="protein sequence ID" value="TWT59004.1"/>
    <property type="molecule type" value="Genomic_DNA"/>
</dbReference>
<protein>
    <recommendedName>
        <fullName evidence="4">Phage replisome organiser N-terminal domain-containing protein</fullName>
    </recommendedName>
</protein>
<name>A0A5C5X7Z9_9PLAN</name>
<sequence>MCDFLQAWIRDDRVEGLSLQARGIWMEVRALMDQMDLSQLKGTEEQLASALRSDWASARQALDELHAARLLYVKHWKTFTVVIDRSREKEAKREDERQSRWDAVRPETQKKPKQNQSVEQIASEPKQTQMRFEDEQKPVCQPERQQESQSATAKTAEQNAGEETLHRPGVASVNHLIRTWNDFSRCRKCNRITPKRMKLAIARLQERYFVDNWQEAIQRVSESDFLRGKIPDKDWIADVEWFLSNENVVVWIMEGKYDNRQKEKKLTAVERFMKKAEECQNSALVRDGPVSSVA</sequence>
<evidence type="ECO:0000256" key="1">
    <source>
        <dbReference type="SAM" id="MobiDB-lite"/>
    </source>
</evidence>
<evidence type="ECO:0000313" key="3">
    <source>
        <dbReference type="Proteomes" id="UP000317243"/>
    </source>
</evidence>
<evidence type="ECO:0000313" key="2">
    <source>
        <dbReference type="EMBL" id="TWT59004.1"/>
    </source>
</evidence>
<gene>
    <name evidence="2" type="ORF">KOR42_23910</name>
</gene>
<feature type="compositionally biased region" description="Polar residues" evidence="1">
    <location>
        <begin position="147"/>
        <end position="158"/>
    </location>
</feature>